<dbReference type="KEGG" id="oai:OLEAN_C33990"/>
<proteinExistence type="predicted"/>
<protein>
    <submittedName>
        <fullName evidence="2">Uncharacterized protein</fullName>
    </submittedName>
</protein>
<dbReference type="EMBL" id="FO203512">
    <property type="protein sequence ID" value="CCK77575.1"/>
    <property type="molecule type" value="Genomic_DNA"/>
</dbReference>
<gene>
    <name evidence="2" type="ORF">OLEAN_C33990</name>
</gene>
<sequence length="351" mass="39472">MRNSILYYPTIEIRDEEWLKSSLLVWDKVYRIVPKDYVPNDSDEIKEAIDNDLIRSIILEDDDVKGVVKNFKEFMGSIPFTPAGLEKTGSSFVHPEKIDANLYPILDAYSRGYTKDGWLELPSEIARGYMYFLAQVVAERRLLERGTNDPYNFAIGAYFSELANFDEHIYNEEAAGYYSSLIINDLIPRDLTTVSMKNIAKAVRESKDEKEKFREELLRFSGELHVCESNDHAHTIFTDYKNDLMRAKGDLRASQGFLNKGAIGSLFAMGTPTSLTAFGAIAAAATTPFSLTALSTSLLIGAIASYVDYKKTTSSANNPAGASYLISLDKRFSGKNIYPAFDRHLEEFIND</sequence>
<keyword evidence="3" id="KW-1185">Reference proteome</keyword>
<dbReference type="HOGENOM" id="CLU_747910_0_0_6"/>
<evidence type="ECO:0000313" key="2">
    <source>
        <dbReference type="EMBL" id="CCK77575.1"/>
    </source>
</evidence>
<dbReference type="OrthoDB" id="7054050at2"/>
<name>R4YRN1_OLEAN</name>
<organism evidence="2 3">
    <name type="scientific">Oleispira antarctica RB-8</name>
    <dbReference type="NCBI Taxonomy" id="698738"/>
    <lineage>
        <taxon>Bacteria</taxon>
        <taxon>Pseudomonadati</taxon>
        <taxon>Pseudomonadota</taxon>
        <taxon>Gammaproteobacteria</taxon>
        <taxon>Oceanospirillales</taxon>
        <taxon>Oceanospirillaceae</taxon>
        <taxon>Oleispira</taxon>
    </lineage>
</organism>
<dbReference type="STRING" id="698738.OLEAN_C33990"/>
<keyword evidence="1" id="KW-0175">Coiled coil</keyword>
<reference evidence="2 3" key="1">
    <citation type="journal article" date="2013" name="Nat. Commun.">
        <title>Genome sequence and functional genomic analysis of the oil-degrading bacterium Oleispira antarctica.</title>
        <authorList>
            <person name="Kube M."/>
            <person name="Chernikova T.N."/>
            <person name="Al-Ramahi Y."/>
            <person name="Beloqui A."/>
            <person name="Lopez-Cortez N."/>
            <person name="Guazzaroni M.E."/>
            <person name="Heipieper H.J."/>
            <person name="Klages S."/>
            <person name="Kotsyurbenko O.R."/>
            <person name="Langer I."/>
            <person name="Nechitaylo T.Y."/>
            <person name="Lunsdorf H."/>
            <person name="Fernandez M."/>
            <person name="Juarez S."/>
            <person name="Ciordia S."/>
            <person name="Singer A."/>
            <person name="Kagan O."/>
            <person name="Egorova O."/>
            <person name="Petit P.A."/>
            <person name="Stogios P."/>
            <person name="Kim Y."/>
            <person name="Tchigvintsev A."/>
            <person name="Flick R."/>
            <person name="Denaro R."/>
            <person name="Genovese M."/>
            <person name="Albar J.P."/>
            <person name="Reva O.N."/>
            <person name="Martinez-Gomariz M."/>
            <person name="Tran H."/>
            <person name="Ferrer M."/>
            <person name="Savchenko A."/>
            <person name="Yakunin A.F."/>
            <person name="Yakimov M.M."/>
            <person name="Golyshina O.V."/>
            <person name="Reinhardt R."/>
            <person name="Golyshin P.N."/>
        </authorList>
    </citation>
    <scope>NUCLEOTIDE SEQUENCE [LARGE SCALE GENOMIC DNA]</scope>
</reference>
<dbReference type="Proteomes" id="UP000032749">
    <property type="component" value="Chromosome"/>
</dbReference>
<evidence type="ECO:0000313" key="3">
    <source>
        <dbReference type="Proteomes" id="UP000032749"/>
    </source>
</evidence>
<evidence type="ECO:0000256" key="1">
    <source>
        <dbReference type="SAM" id="Coils"/>
    </source>
</evidence>
<accession>R4YRN1</accession>
<dbReference type="AlphaFoldDB" id="R4YRN1"/>
<feature type="coiled-coil region" evidence="1">
    <location>
        <begin position="196"/>
        <end position="223"/>
    </location>
</feature>